<keyword evidence="1" id="KW-0479">Metal-binding</keyword>
<reference evidence="5" key="1">
    <citation type="submission" date="2016-09" db="EMBL/GenBank/DDBJ databases">
        <authorList>
            <person name="Hebert L."/>
            <person name="Moumen B."/>
        </authorList>
    </citation>
    <scope>NUCLEOTIDE SEQUENCE [LARGE SCALE GENOMIC DNA]</scope>
    <source>
        <strain evidence="5">OVI</strain>
    </source>
</reference>
<sequence>MLMPQFEFLRGAECPICIESLLSNAPAATPSSTDVGASGDLNQVGDEVNFPMRVWPNGAFGWVGNMPDAFVAAVSLYRLGAGRARLAASSSETSGALEGIAVLPCGHLLHFTCAMQLYEYKTGAQCPICRHPLKRKSDILCFHPQCRRRAGQQQGEVVVDMNNAGSSETDVAHDVDDEVCITGQRQCPPTEAYVDRLKREVKDLMKRCRNLNSRELNLANSQQQLEDQCIKLQDSLGRAQNRYNALTQNGTVGVERLQKLRTVALETYNSVESLTRELADATREKARQHGRIAHYAQKLDHCRKRCGAGDTDCRAPFETGKPGKPDDFTKVHEEALHPKKKPRL</sequence>
<dbReference type="GeneID" id="92382888"/>
<feature type="coiled-coil region" evidence="2">
    <location>
        <begin position="194"/>
        <end position="291"/>
    </location>
</feature>
<feature type="region of interest" description="Disordered" evidence="3">
    <location>
        <begin position="313"/>
        <end position="344"/>
    </location>
</feature>
<dbReference type="SMART" id="SM00184">
    <property type="entry name" value="RING"/>
    <property type="match status" value="1"/>
</dbReference>
<evidence type="ECO:0000313" key="6">
    <source>
        <dbReference type="Proteomes" id="UP000195570"/>
    </source>
</evidence>
<feature type="domain" description="RING-type" evidence="4">
    <location>
        <begin position="102"/>
        <end position="130"/>
    </location>
</feature>
<dbReference type="VEuPathDB" id="TriTrypDB:TEOVI_000895400"/>
<keyword evidence="1" id="KW-0862">Zinc</keyword>
<dbReference type="Gene3D" id="3.30.40.10">
    <property type="entry name" value="Zinc/RING finger domain, C3HC4 (zinc finger)"/>
    <property type="match status" value="1"/>
</dbReference>
<comment type="caution">
    <text evidence="5">The sequence shown here is derived from an EMBL/GenBank/DDBJ whole genome shotgun (WGS) entry which is preliminary data.</text>
</comment>
<dbReference type="AlphaFoldDB" id="A0A1G4I2T4"/>
<evidence type="ECO:0000256" key="3">
    <source>
        <dbReference type="SAM" id="MobiDB-lite"/>
    </source>
</evidence>
<keyword evidence="2" id="KW-0175">Coiled coil</keyword>
<feature type="compositionally biased region" description="Basic and acidic residues" evidence="3">
    <location>
        <begin position="313"/>
        <end position="337"/>
    </location>
</feature>
<gene>
    <name evidence="5" type="ORF">TEOVI_000895400</name>
</gene>
<protein>
    <submittedName>
        <fullName evidence="5">Ring finger domain containing protein, putative</fullName>
    </submittedName>
</protein>
<organism evidence="5 6">
    <name type="scientific">Trypanosoma equiperdum</name>
    <dbReference type="NCBI Taxonomy" id="5694"/>
    <lineage>
        <taxon>Eukaryota</taxon>
        <taxon>Discoba</taxon>
        <taxon>Euglenozoa</taxon>
        <taxon>Kinetoplastea</taxon>
        <taxon>Metakinetoplastina</taxon>
        <taxon>Trypanosomatida</taxon>
        <taxon>Trypanosomatidae</taxon>
        <taxon>Trypanosoma</taxon>
    </lineage>
</organism>
<dbReference type="SUPFAM" id="SSF57850">
    <property type="entry name" value="RING/U-box"/>
    <property type="match status" value="1"/>
</dbReference>
<name>A0A1G4I2T4_TRYEQ</name>
<evidence type="ECO:0000256" key="1">
    <source>
        <dbReference type="PROSITE-ProRule" id="PRU00175"/>
    </source>
</evidence>
<evidence type="ECO:0000256" key="2">
    <source>
        <dbReference type="SAM" id="Coils"/>
    </source>
</evidence>
<dbReference type="EMBL" id="CZPT02000463">
    <property type="protein sequence ID" value="SCU65959.1"/>
    <property type="molecule type" value="Genomic_DNA"/>
</dbReference>
<keyword evidence="1" id="KW-0863">Zinc-finger</keyword>
<proteinExistence type="predicted"/>
<accession>A0A1G4I2T4</accession>
<dbReference type="RefSeq" id="XP_067077471.1">
    <property type="nucleotide sequence ID" value="XM_067221370.1"/>
</dbReference>
<evidence type="ECO:0000259" key="4">
    <source>
        <dbReference type="PROSITE" id="PS50089"/>
    </source>
</evidence>
<dbReference type="GO" id="GO:0008270">
    <property type="term" value="F:zinc ion binding"/>
    <property type="evidence" value="ECO:0007669"/>
    <property type="project" value="UniProtKB-KW"/>
</dbReference>
<keyword evidence="6" id="KW-1185">Reference proteome</keyword>
<dbReference type="PROSITE" id="PS50089">
    <property type="entry name" value="ZF_RING_2"/>
    <property type="match status" value="1"/>
</dbReference>
<dbReference type="Proteomes" id="UP000195570">
    <property type="component" value="Unassembled WGS sequence"/>
</dbReference>
<dbReference type="InterPro" id="IPR013083">
    <property type="entry name" value="Znf_RING/FYVE/PHD"/>
</dbReference>
<dbReference type="InterPro" id="IPR001841">
    <property type="entry name" value="Znf_RING"/>
</dbReference>
<evidence type="ECO:0000313" key="5">
    <source>
        <dbReference type="EMBL" id="SCU65959.1"/>
    </source>
</evidence>